<dbReference type="PROSITE" id="PS50141">
    <property type="entry name" value="A_DEAMIN_EDITASE"/>
    <property type="match status" value="1"/>
</dbReference>
<evidence type="ECO:0000256" key="5">
    <source>
        <dbReference type="ARBA" id="ARBA00037026"/>
    </source>
</evidence>
<evidence type="ECO:0000256" key="9">
    <source>
        <dbReference type="ARBA" id="ARBA00040502"/>
    </source>
</evidence>
<protein>
    <recommendedName>
        <fullName evidence="9">tRNA-specific adenosine deaminase 1</fullName>
        <ecNumber evidence="8">3.5.4.34</ecNumber>
    </recommendedName>
    <alternativeName>
        <fullName evidence="10">tRNA-specific adenosine-37 deaminase</fullName>
    </alternativeName>
</protein>
<evidence type="ECO:0000256" key="7">
    <source>
        <dbReference type="ARBA" id="ARBA00038326"/>
    </source>
</evidence>
<dbReference type="GO" id="GO:0003723">
    <property type="term" value="F:RNA binding"/>
    <property type="evidence" value="ECO:0007669"/>
    <property type="project" value="InterPro"/>
</dbReference>
<comment type="catalytic activity">
    <reaction evidence="11">
        <text>adenosine(37) in tRNA(Ala) + H2O + H(+) = inosine(37) in tRNA(Ala) + NH4(+)</text>
        <dbReference type="Rhea" id="RHEA:50968"/>
        <dbReference type="Rhea" id="RHEA-COMP:12855"/>
        <dbReference type="Rhea" id="RHEA-COMP:12856"/>
        <dbReference type="ChEBI" id="CHEBI:15377"/>
        <dbReference type="ChEBI" id="CHEBI:15378"/>
        <dbReference type="ChEBI" id="CHEBI:28938"/>
        <dbReference type="ChEBI" id="CHEBI:74411"/>
        <dbReference type="ChEBI" id="CHEBI:82852"/>
        <dbReference type="EC" id="3.5.4.34"/>
    </reaction>
</comment>
<evidence type="ECO:0000256" key="8">
    <source>
        <dbReference type="ARBA" id="ARBA00038940"/>
    </source>
</evidence>
<dbReference type="EC" id="3.5.4.34" evidence="8"/>
<evidence type="ECO:0000256" key="10">
    <source>
        <dbReference type="ARBA" id="ARBA00041760"/>
    </source>
</evidence>
<reference evidence="13" key="1">
    <citation type="journal article" date="2010" name="Science">
        <title>Plasticity of animal genome architecture unmasked by rapid evolution of a pelagic tunicate.</title>
        <authorList>
            <person name="Denoeud F."/>
            <person name="Henriet S."/>
            <person name="Mungpakdee S."/>
            <person name="Aury J.M."/>
            <person name="Da Silva C."/>
            <person name="Brinkmann H."/>
            <person name="Mikhaleva J."/>
            <person name="Olsen L.C."/>
            <person name="Jubin C."/>
            <person name="Canestro C."/>
            <person name="Bouquet J.M."/>
            <person name="Danks G."/>
            <person name="Poulain J."/>
            <person name="Campsteijn C."/>
            <person name="Adamski M."/>
            <person name="Cross I."/>
            <person name="Yadetie F."/>
            <person name="Muffato M."/>
            <person name="Louis A."/>
            <person name="Butcher S."/>
            <person name="Tsagkogeorga G."/>
            <person name="Konrad A."/>
            <person name="Singh S."/>
            <person name="Jensen M.F."/>
            <person name="Cong E.H."/>
            <person name="Eikeseth-Otteraa H."/>
            <person name="Noel B."/>
            <person name="Anthouard V."/>
            <person name="Porcel B.M."/>
            <person name="Kachouri-Lafond R."/>
            <person name="Nishino A."/>
            <person name="Ugolini M."/>
            <person name="Chourrout P."/>
            <person name="Nishida H."/>
            <person name="Aasland R."/>
            <person name="Huzurbazar S."/>
            <person name="Westhof E."/>
            <person name="Delsuc F."/>
            <person name="Lehrach H."/>
            <person name="Reinhardt R."/>
            <person name="Weissenbach J."/>
            <person name="Roy S.W."/>
            <person name="Artiguenave F."/>
            <person name="Postlethwait J.H."/>
            <person name="Manak J.R."/>
            <person name="Thompson E.M."/>
            <person name="Jaillon O."/>
            <person name="Du Pasquier L."/>
            <person name="Boudinot P."/>
            <person name="Liberles D.A."/>
            <person name="Volff J.N."/>
            <person name="Philippe H."/>
            <person name="Lenhard B."/>
            <person name="Roest Crollius H."/>
            <person name="Wincker P."/>
            <person name="Chourrout D."/>
        </authorList>
    </citation>
    <scope>NUCLEOTIDE SEQUENCE [LARGE SCALE GENOMIC DNA]</scope>
</reference>
<feature type="domain" description="A to I editase" evidence="12">
    <location>
        <begin position="1"/>
        <end position="225"/>
    </location>
</feature>
<dbReference type="AlphaFoldDB" id="E4YUF8"/>
<keyword evidence="3" id="KW-0378">Hydrolase</keyword>
<dbReference type="EMBL" id="FN655424">
    <property type="protein sequence ID" value="CBY39097.1"/>
    <property type="molecule type" value="Genomic_DNA"/>
</dbReference>
<evidence type="ECO:0000256" key="11">
    <source>
        <dbReference type="ARBA" id="ARBA00047635"/>
    </source>
</evidence>
<keyword evidence="2" id="KW-0479">Metal-binding</keyword>
<keyword evidence="1" id="KW-0819">tRNA processing</keyword>
<name>E4YUF8_OIKDI</name>
<feature type="non-terminal residue" evidence="13">
    <location>
        <position position="1"/>
    </location>
</feature>
<dbReference type="Pfam" id="PF02137">
    <property type="entry name" value="A_deamin"/>
    <property type="match status" value="1"/>
</dbReference>
<evidence type="ECO:0000256" key="6">
    <source>
        <dbReference type="ARBA" id="ARBA00037784"/>
    </source>
</evidence>
<dbReference type="PANTHER" id="PTHR46516">
    <property type="entry name" value="TRNA-SPECIFIC ADENOSINE DEAMINASE 1"/>
    <property type="match status" value="1"/>
</dbReference>
<organism evidence="13">
    <name type="scientific">Oikopleura dioica</name>
    <name type="common">Tunicate</name>
    <dbReference type="NCBI Taxonomy" id="34765"/>
    <lineage>
        <taxon>Eukaryota</taxon>
        <taxon>Metazoa</taxon>
        <taxon>Chordata</taxon>
        <taxon>Tunicata</taxon>
        <taxon>Appendicularia</taxon>
        <taxon>Copelata</taxon>
        <taxon>Oikopleuridae</taxon>
        <taxon>Oikopleura</taxon>
    </lineage>
</organism>
<keyword evidence="4" id="KW-0862">Zinc</keyword>
<dbReference type="GO" id="GO:0043829">
    <property type="term" value="F:tRNA-specific adenosine-37 deaminase activity"/>
    <property type="evidence" value="ECO:0007669"/>
    <property type="project" value="UniProtKB-EC"/>
</dbReference>
<comment type="cofactor">
    <cofactor evidence="5">
        <name>1D-myo-inositol hexakisphosphate</name>
        <dbReference type="ChEBI" id="CHEBI:58130"/>
    </cofactor>
</comment>
<evidence type="ECO:0000256" key="2">
    <source>
        <dbReference type="ARBA" id="ARBA00022723"/>
    </source>
</evidence>
<dbReference type="GO" id="GO:0046872">
    <property type="term" value="F:metal ion binding"/>
    <property type="evidence" value="ECO:0007669"/>
    <property type="project" value="UniProtKB-KW"/>
</dbReference>
<dbReference type="PANTHER" id="PTHR46516:SF1">
    <property type="entry name" value="TRNA-SPECIFIC ADENOSINE DEAMINASE 1"/>
    <property type="match status" value="1"/>
</dbReference>
<sequence length="248" mass="27549">VFYSSALPCGDASIVEMNLDDNHPLPAKRVRTGILDDFRSERVQKGEEDVFRTGARPVEENDPKGAGAAFHRLGVSRTKGGRGPESISMSCSDKITKWNFCGWQGAMMSHLLHAPLIPQKMIFGPCKDDQKSLNRAFSRLSHVKTSVVEKPIFSKSPQAISISTDTSSKIVSASSCLAWNMFMKKPEQLTGKLGYKHGAGKKNLHLQKTHSVLAPKYLFSLFHQIKPDFESYASCKSTSNNYIKLRDK</sequence>
<dbReference type="InterPro" id="IPR002466">
    <property type="entry name" value="A_deamin"/>
</dbReference>
<proteinExistence type="inferred from homology"/>
<comment type="similarity">
    <text evidence="7">Belongs to the ADAT1 family.</text>
</comment>
<gene>
    <name evidence="13" type="ORF">GSOID_T00019641001</name>
</gene>
<evidence type="ECO:0000256" key="3">
    <source>
        <dbReference type="ARBA" id="ARBA00022801"/>
    </source>
</evidence>
<dbReference type="GO" id="GO:0008033">
    <property type="term" value="P:tRNA processing"/>
    <property type="evidence" value="ECO:0007669"/>
    <property type="project" value="UniProtKB-KW"/>
</dbReference>
<evidence type="ECO:0000259" key="12">
    <source>
        <dbReference type="PROSITE" id="PS50141"/>
    </source>
</evidence>
<evidence type="ECO:0000313" key="13">
    <source>
        <dbReference type="EMBL" id="CBY39097.1"/>
    </source>
</evidence>
<evidence type="ECO:0000256" key="1">
    <source>
        <dbReference type="ARBA" id="ARBA00022694"/>
    </source>
</evidence>
<comment type="function">
    <text evidence="6">Specifically deaminates adenosine-37 to inosine in tRNA-Ala.</text>
</comment>
<evidence type="ECO:0000256" key="4">
    <source>
        <dbReference type="ARBA" id="ARBA00022833"/>
    </source>
</evidence>
<accession>E4YUF8</accession>
<dbReference type="Proteomes" id="UP000011014">
    <property type="component" value="Unassembled WGS sequence"/>
</dbReference>